<accession>A0A8S5NX73</accession>
<protein>
    <submittedName>
        <fullName evidence="1">Uncharacterized protein</fullName>
    </submittedName>
</protein>
<reference evidence="1" key="1">
    <citation type="journal article" date="2021" name="Proc. Natl. Acad. Sci. U.S.A.">
        <title>A Catalog of Tens of Thousands of Viruses from Human Metagenomes Reveals Hidden Associations with Chronic Diseases.</title>
        <authorList>
            <person name="Tisza M.J."/>
            <person name="Buck C.B."/>
        </authorList>
    </citation>
    <scope>NUCLEOTIDE SEQUENCE</scope>
    <source>
        <strain evidence="1">CtTnV63</strain>
    </source>
</reference>
<name>A0A8S5NX73_9CAUD</name>
<proteinExistence type="predicted"/>
<evidence type="ECO:0000313" key="1">
    <source>
        <dbReference type="EMBL" id="DAD98563.1"/>
    </source>
</evidence>
<sequence length="42" mass="5188">MFFPFPLPLVYIIAKFLIKVKSNSKWKTKWWRCRRTSPLRFG</sequence>
<dbReference type="EMBL" id="BK015264">
    <property type="protein sequence ID" value="DAD98563.1"/>
    <property type="molecule type" value="Genomic_DNA"/>
</dbReference>
<organism evidence="1">
    <name type="scientific">Siphoviridae sp. ctTnV63</name>
    <dbReference type="NCBI Taxonomy" id="2825523"/>
    <lineage>
        <taxon>Viruses</taxon>
        <taxon>Duplodnaviria</taxon>
        <taxon>Heunggongvirae</taxon>
        <taxon>Uroviricota</taxon>
        <taxon>Caudoviricetes</taxon>
    </lineage>
</organism>